<dbReference type="PANTHER" id="PTHR10190:SF16">
    <property type="entry name" value="DEVELOPMENTAL PROTEIN EYES ABSENT"/>
    <property type="match status" value="1"/>
</dbReference>
<organism evidence="7 8">
    <name type="scientific">Adineta steineri</name>
    <dbReference type="NCBI Taxonomy" id="433720"/>
    <lineage>
        <taxon>Eukaryota</taxon>
        <taxon>Metazoa</taxon>
        <taxon>Spiralia</taxon>
        <taxon>Gnathifera</taxon>
        <taxon>Rotifera</taxon>
        <taxon>Eurotatoria</taxon>
        <taxon>Bdelloidea</taxon>
        <taxon>Adinetida</taxon>
        <taxon>Adinetidae</taxon>
        <taxon>Adineta</taxon>
    </lineage>
</organism>
<dbReference type="InterPro" id="IPR038102">
    <property type="entry name" value="EYA_dom_sf"/>
</dbReference>
<evidence type="ECO:0000313" key="8">
    <source>
        <dbReference type="Proteomes" id="UP000663881"/>
    </source>
</evidence>
<keyword evidence="4 6" id="KW-0904">Protein phosphatase</keyword>
<keyword evidence="2 6" id="KW-0378">Hydrolase</keyword>
<accession>A0A820MMJ0</accession>
<gene>
    <name evidence="7" type="ORF">OKA104_LOCUS50023</name>
</gene>
<comment type="cofactor">
    <cofactor evidence="6">
        <name>Mg(2+)</name>
        <dbReference type="ChEBI" id="CHEBI:18420"/>
    </cofactor>
    <text evidence="6">Binds 1 Mg(2+) ion per subunit.</text>
</comment>
<dbReference type="GO" id="GO:0004725">
    <property type="term" value="F:protein tyrosine phosphatase activity"/>
    <property type="evidence" value="ECO:0007669"/>
    <property type="project" value="UniProtKB-EC"/>
</dbReference>
<evidence type="ECO:0000256" key="3">
    <source>
        <dbReference type="ARBA" id="ARBA00022842"/>
    </source>
</evidence>
<dbReference type="Proteomes" id="UP000663881">
    <property type="component" value="Unassembled WGS sequence"/>
</dbReference>
<evidence type="ECO:0000256" key="4">
    <source>
        <dbReference type="ARBA" id="ARBA00022912"/>
    </source>
</evidence>
<feature type="non-terminal residue" evidence="7">
    <location>
        <position position="1"/>
    </location>
</feature>
<feature type="non-terminal residue" evidence="7">
    <location>
        <position position="50"/>
    </location>
</feature>
<dbReference type="GO" id="GO:0045739">
    <property type="term" value="P:positive regulation of DNA repair"/>
    <property type="evidence" value="ECO:0007669"/>
    <property type="project" value="TreeGrafter"/>
</dbReference>
<evidence type="ECO:0000256" key="6">
    <source>
        <dbReference type="RuleBase" id="RU362036"/>
    </source>
</evidence>
<dbReference type="PANTHER" id="PTHR10190">
    <property type="entry name" value="EYES ABSENT"/>
    <property type="match status" value="1"/>
</dbReference>
<proteinExistence type="inferred from homology"/>
<comment type="catalytic activity">
    <reaction evidence="5 6">
        <text>O-phospho-L-tyrosyl-[protein] + H2O = L-tyrosyl-[protein] + phosphate</text>
        <dbReference type="Rhea" id="RHEA:10684"/>
        <dbReference type="Rhea" id="RHEA-COMP:10136"/>
        <dbReference type="Rhea" id="RHEA-COMP:20101"/>
        <dbReference type="ChEBI" id="CHEBI:15377"/>
        <dbReference type="ChEBI" id="CHEBI:43474"/>
        <dbReference type="ChEBI" id="CHEBI:46858"/>
        <dbReference type="ChEBI" id="CHEBI:61978"/>
        <dbReference type="EC" id="3.1.3.48"/>
    </reaction>
</comment>
<dbReference type="GO" id="GO:0030154">
    <property type="term" value="P:cell differentiation"/>
    <property type="evidence" value="ECO:0007669"/>
    <property type="project" value="TreeGrafter"/>
</dbReference>
<reference evidence="7" key="1">
    <citation type="submission" date="2021-02" db="EMBL/GenBank/DDBJ databases">
        <authorList>
            <person name="Nowell W R."/>
        </authorList>
    </citation>
    <scope>NUCLEOTIDE SEQUENCE</scope>
</reference>
<dbReference type="EMBL" id="CAJOAY010024417">
    <property type="protein sequence ID" value="CAF4374592.1"/>
    <property type="molecule type" value="Genomic_DNA"/>
</dbReference>
<evidence type="ECO:0000256" key="5">
    <source>
        <dbReference type="ARBA" id="ARBA00051722"/>
    </source>
</evidence>
<dbReference type="GO" id="GO:2001240">
    <property type="term" value="P:negative regulation of extrinsic apoptotic signaling pathway in absence of ligand"/>
    <property type="evidence" value="ECO:0007669"/>
    <property type="project" value="TreeGrafter"/>
</dbReference>
<evidence type="ECO:0000256" key="1">
    <source>
        <dbReference type="ARBA" id="ARBA00010501"/>
    </source>
</evidence>
<dbReference type="Gene3D" id="3.40.50.12350">
    <property type="match status" value="1"/>
</dbReference>
<comment type="similarity">
    <text evidence="1 6">Belongs to the HAD-like hydrolase superfamily. EYA family.</text>
</comment>
<keyword evidence="6" id="KW-0805">Transcription regulation</keyword>
<sequence length="50" mass="5853">KDLYNTYRTDIQNLLGPQKYEELLQLRLDTETLTASWLTTALKALNIIKQ</sequence>
<keyword evidence="6" id="KW-0804">Transcription</keyword>
<evidence type="ECO:0000313" key="7">
    <source>
        <dbReference type="EMBL" id="CAF4374592.1"/>
    </source>
</evidence>
<dbReference type="AlphaFoldDB" id="A0A820MMJ0"/>
<name>A0A820MMJ0_9BILA</name>
<dbReference type="GO" id="GO:0005634">
    <property type="term" value="C:nucleus"/>
    <property type="evidence" value="ECO:0007669"/>
    <property type="project" value="TreeGrafter"/>
</dbReference>
<dbReference type="GO" id="GO:0046872">
    <property type="term" value="F:metal ion binding"/>
    <property type="evidence" value="ECO:0007669"/>
    <property type="project" value="UniProtKB-KW"/>
</dbReference>
<protein>
    <recommendedName>
        <fullName evidence="6">Eyes absent homolog</fullName>
        <ecNumber evidence="6">3.1.3.48</ecNumber>
    </recommendedName>
</protein>
<evidence type="ECO:0000256" key="2">
    <source>
        <dbReference type="ARBA" id="ARBA00022801"/>
    </source>
</evidence>
<dbReference type="EC" id="3.1.3.48" evidence="6"/>
<comment type="caution">
    <text evidence="7">The sequence shown here is derived from an EMBL/GenBank/DDBJ whole genome shotgun (WGS) entry which is preliminary data.</text>
</comment>
<keyword evidence="6" id="KW-0479">Metal-binding</keyword>
<keyword evidence="3 6" id="KW-0460">Magnesium</keyword>
<dbReference type="InterPro" id="IPR028472">
    <property type="entry name" value="EYA"/>
</dbReference>